<protein>
    <recommendedName>
        <fullName evidence="3">AB hydrolase-1 domain-containing protein</fullName>
    </recommendedName>
</protein>
<dbReference type="KEGG" id="pif:PITG_07065"/>
<gene>
    <name evidence="1" type="ORF">PITG_07065</name>
</gene>
<dbReference type="SUPFAM" id="SSF53474">
    <property type="entry name" value="alpha/beta-Hydrolases"/>
    <property type="match status" value="2"/>
</dbReference>
<evidence type="ECO:0000313" key="2">
    <source>
        <dbReference type="Proteomes" id="UP000006643"/>
    </source>
</evidence>
<dbReference type="Gene3D" id="3.40.50.1820">
    <property type="entry name" value="alpha/beta hydrolase"/>
    <property type="match status" value="3"/>
</dbReference>
<dbReference type="InterPro" id="IPR029058">
    <property type="entry name" value="AB_hydrolase_fold"/>
</dbReference>
<dbReference type="RefSeq" id="XP_002905031.1">
    <property type="nucleotide sequence ID" value="XM_002904985.1"/>
</dbReference>
<dbReference type="VEuPathDB" id="FungiDB:PITG_07065"/>
<dbReference type="AlphaFoldDB" id="D0N764"/>
<dbReference type="OMA" id="HRERLAC"/>
<dbReference type="GeneID" id="9464028"/>
<dbReference type="EMBL" id="DS028127">
    <property type="protein sequence ID" value="EEY53413.1"/>
    <property type="molecule type" value="Genomic_DNA"/>
</dbReference>
<evidence type="ECO:0000313" key="1">
    <source>
        <dbReference type="EMBL" id="EEY53413.1"/>
    </source>
</evidence>
<proteinExistence type="predicted"/>
<evidence type="ECO:0008006" key="3">
    <source>
        <dbReference type="Google" id="ProtNLM"/>
    </source>
</evidence>
<dbReference type="eggNOG" id="ENOG502RFKM">
    <property type="taxonomic scope" value="Eukaryota"/>
</dbReference>
<sequence>MNSATTTSPILLFVHGTNFCKEIWRPIEHHLKELPLLNVLPDVHFVSIDLAYHGSNRDESIPVVVEKEVGIAKHPANNLVTLNTGIIIREVQRLRSMLALWNAEVQNPGTFGGLVLFEPYVHKPGPRDPKLERYIFNIAIKRKHRWETREAAETYFKNVKAFKTWHRERLACLLEGALVPEKEGSEAVVLACHPTIEAAAYSGERLWLGDEELSSLSCPVTFHSSDDTWLFDYDHFARLEQKWPHIYTNHPPMKNTTHNLIMEKPKACAKAIHADLKNLECFRFSSLNLSYCKTRHALRRDESVLMDEVLRAILEFALLVTAIRNKMVMPTKSPLLLFVHGTNFCKRVWKPIENQLKKSPLLQHVEFASVELPFHGAKRDNSVRALVDEVSLTVEHPAGNWVVRNTAEIHHEILQYQQQEVDSGFGRRPLIGVGHSIGAATL</sequence>
<dbReference type="STRING" id="403677.D0N764"/>
<reference evidence="2" key="1">
    <citation type="journal article" date="2009" name="Nature">
        <title>Genome sequence and analysis of the Irish potato famine pathogen Phytophthora infestans.</title>
        <authorList>
            <consortium name="The Broad Institute Genome Sequencing Platform"/>
            <person name="Haas B.J."/>
            <person name="Kamoun S."/>
            <person name="Zody M.C."/>
            <person name="Jiang R.H."/>
            <person name="Handsaker R.E."/>
            <person name="Cano L.M."/>
            <person name="Grabherr M."/>
            <person name="Kodira C.D."/>
            <person name="Raffaele S."/>
            <person name="Torto-Alalibo T."/>
            <person name="Bozkurt T.O."/>
            <person name="Ah-Fong A.M."/>
            <person name="Alvarado L."/>
            <person name="Anderson V.L."/>
            <person name="Armstrong M.R."/>
            <person name="Avrova A."/>
            <person name="Baxter L."/>
            <person name="Beynon J."/>
            <person name="Boevink P.C."/>
            <person name="Bollmann S.R."/>
            <person name="Bos J.I."/>
            <person name="Bulone V."/>
            <person name="Cai G."/>
            <person name="Cakir C."/>
            <person name="Carrington J.C."/>
            <person name="Chawner M."/>
            <person name="Conti L."/>
            <person name="Costanzo S."/>
            <person name="Ewan R."/>
            <person name="Fahlgren N."/>
            <person name="Fischbach M.A."/>
            <person name="Fugelstad J."/>
            <person name="Gilroy E.M."/>
            <person name="Gnerre S."/>
            <person name="Green P.J."/>
            <person name="Grenville-Briggs L.J."/>
            <person name="Griffith J."/>
            <person name="Grunwald N.J."/>
            <person name="Horn K."/>
            <person name="Horner N.R."/>
            <person name="Hu C.H."/>
            <person name="Huitema E."/>
            <person name="Jeong D.H."/>
            <person name="Jones A.M."/>
            <person name="Jones J.D."/>
            <person name="Jones R.W."/>
            <person name="Karlsson E.K."/>
            <person name="Kunjeti S.G."/>
            <person name="Lamour K."/>
            <person name="Liu Z."/>
            <person name="Ma L."/>
            <person name="Maclean D."/>
            <person name="Chibucos M.C."/>
            <person name="McDonald H."/>
            <person name="McWalters J."/>
            <person name="Meijer H.J."/>
            <person name="Morgan W."/>
            <person name="Morris P.F."/>
            <person name="Munro C.A."/>
            <person name="O'Neill K."/>
            <person name="Ospina-Giraldo M."/>
            <person name="Pinzon A."/>
            <person name="Pritchard L."/>
            <person name="Ramsahoye B."/>
            <person name="Ren Q."/>
            <person name="Restrepo S."/>
            <person name="Roy S."/>
            <person name="Sadanandom A."/>
            <person name="Savidor A."/>
            <person name="Schornack S."/>
            <person name="Schwartz D.C."/>
            <person name="Schumann U.D."/>
            <person name="Schwessinger B."/>
            <person name="Seyer L."/>
            <person name="Sharpe T."/>
            <person name="Silvar C."/>
            <person name="Song J."/>
            <person name="Studholme D.J."/>
            <person name="Sykes S."/>
            <person name="Thines M."/>
            <person name="van de Vondervoort P.J."/>
            <person name="Phuntumart V."/>
            <person name="Wawra S."/>
            <person name="Weide R."/>
            <person name="Win J."/>
            <person name="Young C."/>
            <person name="Zhou S."/>
            <person name="Fry W."/>
            <person name="Meyers B.C."/>
            <person name="van West P."/>
            <person name="Ristaino J."/>
            <person name="Govers F."/>
            <person name="Birch P.R."/>
            <person name="Whisson S.C."/>
            <person name="Judelson H.S."/>
            <person name="Nusbaum C."/>
        </authorList>
    </citation>
    <scope>NUCLEOTIDE SEQUENCE [LARGE SCALE GENOMIC DNA]</scope>
    <source>
        <strain evidence="2">T30-4</strain>
    </source>
</reference>
<dbReference type="InParanoid" id="D0N764"/>
<name>D0N764_PHYIT</name>
<dbReference type="Proteomes" id="UP000006643">
    <property type="component" value="Unassembled WGS sequence"/>
</dbReference>
<dbReference type="OrthoDB" id="115372at2759"/>
<organism evidence="1 2">
    <name type="scientific">Phytophthora infestans (strain T30-4)</name>
    <name type="common">Potato late blight agent</name>
    <dbReference type="NCBI Taxonomy" id="403677"/>
    <lineage>
        <taxon>Eukaryota</taxon>
        <taxon>Sar</taxon>
        <taxon>Stramenopiles</taxon>
        <taxon>Oomycota</taxon>
        <taxon>Peronosporomycetes</taxon>
        <taxon>Peronosporales</taxon>
        <taxon>Peronosporaceae</taxon>
        <taxon>Phytophthora</taxon>
    </lineage>
</organism>
<keyword evidence="2" id="KW-1185">Reference proteome</keyword>
<dbReference type="HOGENOM" id="CLU_033603_0_0_1"/>
<accession>D0N764</accession>